<dbReference type="GO" id="GO:0016787">
    <property type="term" value="F:hydrolase activity"/>
    <property type="evidence" value="ECO:0007669"/>
    <property type="project" value="UniProtKB-KW"/>
</dbReference>
<evidence type="ECO:0000259" key="2">
    <source>
        <dbReference type="Pfam" id="PF01764"/>
    </source>
</evidence>
<dbReference type="PANTHER" id="PTHR31479:SF31">
    <property type="entry name" value="ALPHA_BETA-HYDROLASES SUPERFAMILY PROTEIN"/>
    <property type="match status" value="1"/>
</dbReference>
<sequence length="340" mass="38309">MSSETETFSISGPSHLTAIDWKNTYHRRCVVASLVQGVYILERDRQQNRIGSQKALAPLWWNFFHFQLNNMLVDSADHSIFGAIFELKPCLNAPRFVIAFRGTLIESGTRSRDIHLDLKCIVNRLHKSSRFQLAIHSIQETIGLAGASNVWLAGHSLGSAIALLAGKNMTKMGYPLETYLFNSPFVSAPLERIKDQKVKHGIHIASSVVKAGLTVALKCQHKQSKPQQDDPFVVLSYWIPHLFVNPADHISSGYIDYFAHREKMEKIGAGKIEKLATKHTVESLLSGAILDRISEPLHLLPSAELTINKSDSTNFRKAHGIEQWWDPTIHCPSLVYQYRY</sequence>
<proteinExistence type="predicted"/>
<evidence type="ECO:0000313" key="3">
    <source>
        <dbReference type="EMBL" id="KAJ7965353.1"/>
    </source>
</evidence>
<name>A0AAD7PRL0_QUISA</name>
<keyword evidence="4" id="KW-1185">Reference proteome</keyword>
<gene>
    <name evidence="3" type="ORF">O6P43_015007</name>
</gene>
<organism evidence="3 4">
    <name type="scientific">Quillaja saponaria</name>
    <name type="common">Soap bark tree</name>
    <dbReference type="NCBI Taxonomy" id="32244"/>
    <lineage>
        <taxon>Eukaryota</taxon>
        <taxon>Viridiplantae</taxon>
        <taxon>Streptophyta</taxon>
        <taxon>Embryophyta</taxon>
        <taxon>Tracheophyta</taxon>
        <taxon>Spermatophyta</taxon>
        <taxon>Magnoliopsida</taxon>
        <taxon>eudicotyledons</taxon>
        <taxon>Gunneridae</taxon>
        <taxon>Pentapetalae</taxon>
        <taxon>rosids</taxon>
        <taxon>fabids</taxon>
        <taxon>Fabales</taxon>
        <taxon>Quillajaceae</taxon>
        <taxon>Quillaja</taxon>
    </lineage>
</organism>
<dbReference type="InterPro" id="IPR029058">
    <property type="entry name" value="AB_hydrolase_fold"/>
</dbReference>
<dbReference type="GO" id="GO:0006629">
    <property type="term" value="P:lipid metabolic process"/>
    <property type="evidence" value="ECO:0007669"/>
    <property type="project" value="InterPro"/>
</dbReference>
<dbReference type="Proteomes" id="UP001163823">
    <property type="component" value="Chromosome 6"/>
</dbReference>
<dbReference type="InterPro" id="IPR002921">
    <property type="entry name" value="Fungal_lipase-type"/>
</dbReference>
<dbReference type="Gene3D" id="3.40.50.1820">
    <property type="entry name" value="alpha/beta hydrolase"/>
    <property type="match status" value="1"/>
</dbReference>
<dbReference type="Pfam" id="PF01764">
    <property type="entry name" value="Lipase_3"/>
    <property type="match status" value="1"/>
</dbReference>
<dbReference type="EMBL" id="JARAOO010000006">
    <property type="protein sequence ID" value="KAJ7965353.1"/>
    <property type="molecule type" value="Genomic_DNA"/>
</dbReference>
<evidence type="ECO:0000256" key="1">
    <source>
        <dbReference type="ARBA" id="ARBA00022801"/>
    </source>
</evidence>
<protein>
    <submittedName>
        <fullName evidence="3">GDSL esterase/lipase</fullName>
    </submittedName>
</protein>
<feature type="domain" description="Fungal lipase-type" evidence="2">
    <location>
        <begin position="137"/>
        <end position="184"/>
    </location>
</feature>
<keyword evidence="1" id="KW-0378">Hydrolase</keyword>
<reference evidence="3" key="1">
    <citation type="journal article" date="2023" name="Science">
        <title>Elucidation of the pathway for biosynthesis of saponin adjuvants from the soapbark tree.</title>
        <authorList>
            <person name="Reed J."/>
            <person name="Orme A."/>
            <person name="El-Demerdash A."/>
            <person name="Owen C."/>
            <person name="Martin L.B.B."/>
            <person name="Misra R.C."/>
            <person name="Kikuchi S."/>
            <person name="Rejzek M."/>
            <person name="Martin A.C."/>
            <person name="Harkess A."/>
            <person name="Leebens-Mack J."/>
            <person name="Louveau T."/>
            <person name="Stephenson M.J."/>
            <person name="Osbourn A."/>
        </authorList>
    </citation>
    <scope>NUCLEOTIDE SEQUENCE</scope>
    <source>
        <strain evidence="3">S10</strain>
    </source>
</reference>
<evidence type="ECO:0000313" key="4">
    <source>
        <dbReference type="Proteomes" id="UP001163823"/>
    </source>
</evidence>
<dbReference type="AlphaFoldDB" id="A0AAD7PRL0"/>
<accession>A0AAD7PRL0</accession>
<comment type="caution">
    <text evidence="3">The sequence shown here is derived from an EMBL/GenBank/DDBJ whole genome shotgun (WGS) entry which is preliminary data.</text>
</comment>
<dbReference type="SUPFAM" id="SSF53474">
    <property type="entry name" value="alpha/beta-Hydrolases"/>
    <property type="match status" value="1"/>
</dbReference>
<dbReference type="PANTHER" id="PTHR31479">
    <property type="entry name" value="ALPHA/BETA-HYDROLASES SUPERFAMILY PROTEIN"/>
    <property type="match status" value="1"/>
</dbReference>
<dbReference type="KEGG" id="qsa:O6P43_015007"/>